<dbReference type="InterPro" id="IPR004358">
    <property type="entry name" value="Sig_transdc_His_kin-like_C"/>
</dbReference>
<dbReference type="RefSeq" id="WP_006671937.1">
    <property type="nucleotide sequence ID" value="NZ_AOMA01000063.1"/>
</dbReference>
<feature type="domain" description="Histidine kinase" evidence="10">
    <location>
        <begin position="164"/>
        <end position="363"/>
    </location>
</feature>
<dbReference type="GO" id="GO:0004673">
    <property type="term" value="F:protein histidine kinase activity"/>
    <property type="evidence" value="ECO:0007669"/>
    <property type="project" value="UniProtKB-EC"/>
</dbReference>
<dbReference type="InterPro" id="IPR031623">
    <property type="entry name" value="HisKA_4TM"/>
</dbReference>
<evidence type="ECO:0000256" key="6">
    <source>
        <dbReference type="ARBA" id="ARBA00022840"/>
    </source>
</evidence>
<evidence type="ECO:0000256" key="3">
    <source>
        <dbReference type="ARBA" id="ARBA00022679"/>
    </source>
</evidence>
<evidence type="ECO:0000256" key="8">
    <source>
        <dbReference type="SAM" id="MobiDB-lite"/>
    </source>
</evidence>
<evidence type="ECO:0000256" key="7">
    <source>
        <dbReference type="ARBA" id="ARBA00023012"/>
    </source>
</evidence>
<evidence type="ECO:0000313" key="12">
    <source>
        <dbReference type="Proteomes" id="UP000011607"/>
    </source>
</evidence>
<dbReference type="EC" id="2.7.13.3" evidence="2"/>
<feature type="compositionally biased region" description="Basic and acidic residues" evidence="8">
    <location>
        <begin position="364"/>
        <end position="384"/>
    </location>
</feature>
<evidence type="ECO:0000313" key="11">
    <source>
        <dbReference type="EMBL" id="EMA41625.1"/>
    </source>
</evidence>
<evidence type="ECO:0000259" key="10">
    <source>
        <dbReference type="PROSITE" id="PS50109"/>
    </source>
</evidence>
<feature type="transmembrane region" description="Helical" evidence="9">
    <location>
        <begin position="47"/>
        <end position="68"/>
    </location>
</feature>
<evidence type="ECO:0000256" key="2">
    <source>
        <dbReference type="ARBA" id="ARBA00012438"/>
    </source>
</evidence>
<feature type="transmembrane region" description="Helical" evidence="9">
    <location>
        <begin position="12"/>
        <end position="35"/>
    </location>
</feature>
<feature type="transmembrane region" description="Helical" evidence="9">
    <location>
        <begin position="80"/>
        <end position="104"/>
    </location>
</feature>
<accession>M0MB50</accession>
<dbReference type="PRINTS" id="PR00344">
    <property type="entry name" value="BCTRLSENSOR"/>
</dbReference>
<keyword evidence="7" id="KW-0902">Two-component regulatory system</keyword>
<name>M0MB50_9EURY</name>
<keyword evidence="5" id="KW-0418">Kinase</keyword>
<evidence type="ECO:0000256" key="1">
    <source>
        <dbReference type="ARBA" id="ARBA00000085"/>
    </source>
</evidence>
<dbReference type="eggNOG" id="arCOG06219">
    <property type="taxonomic scope" value="Archaea"/>
</dbReference>
<keyword evidence="12" id="KW-1185">Reference proteome</keyword>
<dbReference type="InterPro" id="IPR036890">
    <property type="entry name" value="HATPase_C_sf"/>
</dbReference>
<dbReference type="CDD" id="cd00075">
    <property type="entry name" value="HATPase"/>
    <property type="match status" value="1"/>
</dbReference>
<dbReference type="PATRIC" id="fig|1227454.3.peg.964"/>
<comment type="caution">
    <text evidence="11">The sequence shown here is derived from an EMBL/GenBank/DDBJ whole genome shotgun (WGS) entry which is preliminary data.</text>
</comment>
<feature type="transmembrane region" description="Helical" evidence="9">
    <location>
        <begin position="110"/>
        <end position="130"/>
    </location>
</feature>
<dbReference type="GO" id="GO:0005524">
    <property type="term" value="F:ATP binding"/>
    <property type="evidence" value="ECO:0007669"/>
    <property type="project" value="UniProtKB-KW"/>
</dbReference>
<dbReference type="Gene3D" id="1.10.287.130">
    <property type="match status" value="1"/>
</dbReference>
<dbReference type="InterPro" id="IPR003594">
    <property type="entry name" value="HATPase_dom"/>
</dbReference>
<dbReference type="InterPro" id="IPR005467">
    <property type="entry name" value="His_kinase_dom"/>
</dbReference>
<proteinExistence type="predicted"/>
<sequence length="391" mass="42656">MTADDARPRSRWTVVPRLVIATGIGLFLCVLAWAAVFRESLAPIDTAVVIVLTGVPALGIAWAGRRLARSDVSDDRYRRIAGWTAGVCLVFLLVNLASMVIYPITLAGNVIWMLWSIVFGTLGGFAVGYVEARAIQREVEAAAARARAEQLEEEREMLGYLNDLLRHEVFNSTQIIGGHASLLLEDDHDDRSRDRLETIRRESESLGDVIDDVRAMLGANLNATDSHVDLSALIDEVAADLRSTYPEATIDVQGPESVLVVGNDGLKWVVSNVVENGIEHDDDDPHVTVTLERRDGEVVVTVSDDGPGIPPETRERLFERKSRNHGLGLYLTRILGERYGGTVELAETGPEGSIFTVRLPLAATDDRGDGTHDAGERSSDRDGMSNRPPAS</sequence>
<dbReference type="OrthoDB" id="3369at2157"/>
<dbReference type="SMART" id="SM00387">
    <property type="entry name" value="HATPase_c"/>
    <property type="match status" value="1"/>
</dbReference>
<evidence type="ECO:0000256" key="4">
    <source>
        <dbReference type="ARBA" id="ARBA00022741"/>
    </source>
</evidence>
<dbReference type="InterPro" id="IPR050351">
    <property type="entry name" value="BphY/WalK/GraS-like"/>
</dbReference>
<gene>
    <name evidence="11" type="ORF">C446_04900</name>
</gene>
<keyword evidence="9" id="KW-0472">Membrane</keyword>
<protein>
    <recommendedName>
        <fullName evidence="2">histidine kinase</fullName>
        <ecNumber evidence="2">2.7.13.3</ecNumber>
    </recommendedName>
</protein>
<reference evidence="11 12" key="1">
    <citation type="journal article" date="2014" name="PLoS Genet.">
        <title>Phylogenetically driven sequencing of extremely halophilic archaea reveals strategies for static and dynamic osmo-response.</title>
        <authorList>
            <person name="Becker E.A."/>
            <person name="Seitzer P.M."/>
            <person name="Tritt A."/>
            <person name="Larsen D."/>
            <person name="Krusor M."/>
            <person name="Yao A.I."/>
            <person name="Wu D."/>
            <person name="Madern D."/>
            <person name="Eisen J.A."/>
            <person name="Darling A.E."/>
            <person name="Facciotti M.T."/>
        </authorList>
    </citation>
    <scope>NUCLEOTIDE SEQUENCE [LARGE SCALE GENOMIC DNA]</scope>
    <source>
        <strain evidence="11 12">JCM 10879</strain>
    </source>
</reference>
<dbReference type="Pfam" id="PF02518">
    <property type="entry name" value="HATPase_c"/>
    <property type="match status" value="1"/>
</dbReference>
<dbReference type="EMBL" id="AOMA01000063">
    <property type="protein sequence ID" value="EMA41625.1"/>
    <property type="molecule type" value="Genomic_DNA"/>
</dbReference>
<keyword evidence="4" id="KW-0547">Nucleotide-binding</keyword>
<dbReference type="PROSITE" id="PS50109">
    <property type="entry name" value="HIS_KIN"/>
    <property type="match status" value="1"/>
</dbReference>
<feature type="region of interest" description="Disordered" evidence="8">
    <location>
        <begin position="362"/>
        <end position="391"/>
    </location>
</feature>
<dbReference type="Gene3D" id="3.30.565.10">
    <property type="entry name" value="Histidine kinase-like ATPase, C-terminal domain"/>
    <property type="match status" value="1"/>
</dbReference>
<keyword evidence="9" id="KW-0812">Transmembrane</keyword>
<keyword evidence="3" id="KW-0808">Transferase</keyword>
<dbReference type="PANTHER" id="PTHR42878:SF7">
    <property type="entry name" value="SENSOR HISTIDINE KINASE GLRK"/>
    <property type="match status" value="1"/>
</dbReference>
<dbReference type="STRING" id="1227454.C446_04900"/>
<dbReference type="GO" id="GO:0030295">
    <property type="term" value="F:protein kinase activator activity"/>
    <property type="evidence" value="ECO:0007669"/>
    <property type="project" value="TreeGrafter"/>
</dbReference>
<keyword evidence="9" id="KW-1133">Transmembrane helix</keyword>
<dbReference type="Pfam" id="PF16926">
    <property type="entry name" value="HisKA_4TM"/>
    <property type="match status" value="1"/>
</dbReference>
<comment type="catalytic activity">
    <reaction evidence="1">
        <text>ATP + protein L-histidine = ADP + protein N-phospho-L-histidine.</text>
        <dbReference type="EC" id="2.7.13.3"/>
    </reaction>
</comment>
<keyword evidence="6 11" id="KW-0067">ATP-binding</keyword>
<dbReference type="GO" id="GO:0007234">
    <property type="term" value="P:osmosensory signaling via phosphorelay pathway"/>
    <property type="evidence" value="ECO:0007669"/>
    <property type="project" value="TreeGrafter"/>
</dbReference>
<dbReference type="AlphaFoldDB" id="M0MB50"/>
<dbReference type="GO" id="GO:0000156">
    <property type="term" value="F:phosphorelay response regulator activity"/>
    <property type="evidence" value="ECO:0007669"/>
    <property type="project" value="TreeGrafter"/>
</dbReference>
<dbReference type="SUPFAM" id="SSF55874">
    <property type="entry name" value="ATPase domain of HSP90 chaperone/DNA topoisomerase II/histidine kinase"/>
    <property type="match status" value="1"/>
</dbReference>
<organism evidence="11 12">
    <name type="scientific">Halobiforma nitratireducens JCM 10879</name>
    <dbReference type="NCBI Taxonomy" id="1227454"/>
    <lineage>
        <taxon>Archaea</taxon>
        <taxon>Methanobacteriati</taxon>
        <taxon>Methanobacteriota</taxon>
        <taxon>Stenosarchaea group</taxon>
        <taxon>Halobacteria</taxon>
        <taxon>Halobacteriales</taxon>
        <taxon>Natrialbaceae</taxon>
        <taxon>Halobiforma</taxon>
    </lineage>
</organism>
<dbReference type="Proteomes" id="UP000011607">
    <property type="component" value="Unassembled WGS sequence"/>
</dbReference>
<evidence type="ECO:0000256" key="5">
    <source>
        <dbReference type="ARBA" id="ARBA00022777"/>
    </source>
</evidence>
<dbReference type="PANTHER" id="PTHR42878">
    <property type="entry name" value="TWO-COMPONENT HISTIDINE KINASE"/>
    <property type="match status" value="1"/>
</dbReference>
<evidence type="ECO:0000256" key="9">
    <source>
        <dbReference type="SAM" id="Phobius"/>
    </source>
</evidence>